<evidence type="ECO:0000313" key="2">
    <source>
        <dbReference type="Proteomes" id="UP000594014"/>
    </source>
</evidence>
<evidence type="ECO:0000313" key="1">
    <source>
        <dbReference type="EMBL" id="QOX65661.1"/>
    </source>
</evidence>
<organism evidence="1 2">
    <name type="scientific">Anoxybacterium hadale</name>
    <dbReference type="NCBI Taxonomy" id="3408580"/>
    <lineage>
        <taxon>Bacteria</taxon>
        <taxon>Bacillati</taxon>
        <taxon>Bacillota</taxon>
        <taxon>Clostridia</taxon>
        <taxon>Peptostreptococcales</taxon>
        <taxon>Anaerovoracaceae</taxon>
        <taxon>Anoxybacterium</taxon>
    </lineage>
</organism>
<keyword evidence="2" id="KW-1185">Reference proteome</keyword>
<accession>A0ACD1AH61</accession>
<reference evidence="1" key="1">
    <citation type="submission" date="2019-08" db="EMBL/GenBank/DDBJ databases">
        <title>Genome sequence of Clostridiales bacterium MT110.</title>
        <authorList>
            <person name="Cao J."/>
        </authorList>
    </citation>
    <scope>NUCLEOTIDE SEQUENCE</scope>
    <source>
        <strain evidence="1">MT110</strain>
    </source>
</reference>
<dbReference type="EMBL" id="CP042469">
    <property type="protein sequence ID" value="QOX65661.1"/>
    <property type="molecule type" value="Genomic_DNA"/>
</dbReference>
<gene>
    <name evidence="1" type="ORF">FRZ06_21065</name>
</gene>
<proteinExistence type="predicted"/>
<name>A0ACD1AH61_9FIRM</name>
<protein>
    <submittedName>
        <fullName evidence="1">Uncharacterized protein</fullName>
    </submittedName>
</protein>
<dbReference type="Proteomes" id="UP000594014">
    <property type="component" value="Chromosome"/>
</dbReference>
<sequence>MKSFRNSTTIKYSLEIDGKTKKGKIRAYIPPMNELSNFTRVIFSQTELEELLYLLKMIKFSTMFPIEKNEYVDYQEMMRCGLISNNNHTSPLDNSDVKTLFYNAVKNSFLKVNMSEQGYYSFRDMVLEEFDEFDNELDDMFKREYRKRVRKLSLDKRLRILFTRKKLDKLKEEFRKETWLMLISSANSNSNEIAEKDFPQRAVALLESFDQKKYEELIHEVTNELNLQSPKVYKEVIEFLNDVDIQKNSENILGWIIDNTCSTETAFENMKREADYITKELFYKFSIHFYQTHRKAMSREEKRLFQLCYFRREAFQYRIPALDDFMRSFWSGNMQLIFSGLIMKDTNPDYDKDNKILEEKWKEFLTLYPHALSNQNLFNHLKDAKKIKEMINRNYYGKDLQILHAFVDGHEIDTIIAKFGCSKKYCVELIERYKEDAKVQNEAPAIIE</sequence>